<keyword evidence="4" id="KW-0175">Coiled coil</keyword>
<sequence length="398" mass="45913">MSIFFTVLHLSVIALSLVLIIRILVRKDRQVFSNRLLITFFGINIAALALYLLVFTGLIENLWYLYRTTLPLSLISPAIGYLYIRSVLNDENALHKSDIWHSVPFLLGFLQYAPFYFSSATFKKQVVKQLLSDNTLEYTTNVGMVDEATFSVVRALISLTYSLLIIHLLRKHKVYVLYKNVNSKGFKQRIYKWILLFGVTLSVNLISFSSFVLTNLFPVLQPSALVSGLIEFLIVTLFNGTLIFYTAYLLVFPETLIGLYNYQRKAQQNNDAKENENRNEFEEEINALKEALEKDNVYLTNSLKLNDLATELNIPARKLSYLINEHFGMNFNELINEYRIKDAISKIEEGYFETYTVSALLKDIGFSNKTTFYKLFKDKTGSTPTEYAKKCKKQDNTY</sequence>
<feature type="domain" description="HTH araC/xylS-type" evidence="6">
    <location>
        <begin position="282"/>
        <end position="390"/>
    </location>
</feature>
<feature type="transmembrane region" description="Helical" evidence="5">
    <location>
        <begin position="6"/>
        <end position="25"/>
    </location>
</feature>
<evidence type="ECO:0000313" key="7">
    <source>
        <dbReference type="EMBL" id="MFD2531813.1"/>
    </source>
</evidence>
<dbReference type="Pfam" id="PF12833">
    <property type="entry name" value="HTH_18"/>
    <property type="match status" value="1"/>
</dbReference>
<feature type="transmembrane region" description="Helical" evidence="5">
    <location>
        <begin position="37"/>
        <end position="58"/>
    </location>
</feature>
<dbReference type="InterPro" id="IPR009057">
    <property type="entry name" value="Homeodomain-like_sf"/>
</dbReference>
<feature type="transmembrane region" description="Helical" evidence="5">
    <location>
        <begin position="105"/>
        <end position="122"/>
    </location>
</feature>
<dbReference type="EMBL" id="JBHULI010000021">
    <property type="protein sequence ID" value="MFD2531813.1"/>
    <property type="molecule type" value="Genomic_DNA"/>
</dbReference>
<keyword evidence="5" id="KW-0472">Membrane</keyword>
<comment type="caution">
    <text evidence="7">The sequence shown here is derived from an EMBL/GenBank/DDBJ whole genome shotgun (WGS) entry which is preliminary data.</text>
</comment>
<evidence type="ECO:0000259" key="6">
    <source>
        <dbReference type="PROSITE" id="PS01124"/>
    </source>
</evidence>
<proteinExistence type="predicted"/>
<evidence type="ECO:0000256" key="1">
    <source>
        <dbReference type="ARBA" id="ARBA00023015"/>
    </source>
</evidence>
<evidence type="ECO:0000256" key="4">
    <source>
        <dbReference type="SAM" id="Coils"/>
    </source>
</evidence>
<dbReference type="PANTHER" id="PTHR43280">
    <property type="entry name" value="ARAC-FAMILY TRANSCRIPTIONAL REGULATOR"/>
    <property type="match status" value="1"/>
</dbReference>
<dbReference type="Gene3D" id="1.10.10.60">
    <property type="entry name" value="Homeodomain-like"/>
    <property type="match status" value="2"/>
</dbReference>
<dbReference type="PANTHER" id="PTHR43280:SF29">
    <property type="entry name" value="ARAC-FAMILY TRANSCRIPTIONAL REGULATOR"/>
    <property type="match status" value="1"/>
</dbReference>
<dbReference type="RefSeq" id="WP_390299544.1">
    <property type="nucleotide sequence ID" value="NZ_JBHULI010000021.1"/>
</dbReference>
<feature type="coiled-coil region" evidence="4">
    <location>
        <begin position="263"/>
        <end position="291"/>
    </location>
</feature>
<evidence type="ECO:0000256" key="5">
    <source>
        <dbReference type="SAM" id="Phobius"/>
    </source>
</evidence>
<feature type="transmembrane region" description="Helical" evidence="5">
    <location>
        <begin position="148"/>
        <end position="169"/>
    </location>
</feature>
<feature type="transmembrane region" description="Helical" evidence="5">
    <location>
        <begin position="64"/>
        <end position="84"/>
    </location>
</feature>
<feature type="transmembrane region" description="Helical" evidence="5">
    <location>
        <begin position="190"/>
        <end position="213"/>
    </location>
</feature>
<dbReference type="InterPro" id="IPR018060">
    <property type="entry name" value="HTH_AraC"/>
</dbReference>
<evidence type="ECO:0000313" key="8">
    <source>
        <dbReference type="Proteomes" id="UP001597460"/>
    </source>
</evidence>
<reference evidence="8" key="1">
    <citation type="journal article" date="2019" name="Int. J. Syst. Evol. Microbiol.">
        <title>The Global Catalogue of Microorganisms (GCM) 10K type strain sequencing project: providing services to taxonomists for standard genome sequencing and annotation.</title>
        <authorList>
            <consortium name="The Broad Institute Genomics Platform"/>
            <consortium name="The Broad Institute Genome Sequencing Center for Infectious Disease"/>
            <person name="Wu L."/>
            <person name="Ma J."/>
        </authorList>
    </citation>
    <scope>NUCLEOTIDE SEQUENCE [LARGE SCALE GENOMIC DNA]</scope>
    <source>
        <strain evidence="8">KCTC 52042</strain>
    </source>
</reference>
<keyword evidence="1" id="KW-0805">Transcription regulation</keyword>
<accession>A0ABW5JGF3</accession>
<keyword evidence="5" id="KW-0812">Transmembrane</keyword>
<keyword evidence="8" id="KW-1185">Reference proteome</keyword>
<dbReference type="SMART" id="SM00342">
    <property type="entry name" value="HTH_ARAC"/>
    <property type="match status" value="1"/>
</dbReference>
<keyword evidence="5" id="KW-1133">Transmembrane helix</keyword>
<protein>
    <submittedName>
        <fullName evidence="7">Helix-turn-helix domain-containing protein</fullName>
    </submittedName>
</protein>
<keyword evidence="2" id="KW-0238">DNA-binding</keyword>
<evidence type="ECO:0000256" key="3">
    <source>
        <dbReference type="ARBA" id="ARBA00023163"/>
    </source>
</evidence>
<feature type="transmembrane region" description="Helical" evidence="5">
    <location>
        <begin position="225"/>
        <end position="251"/>
    </location>
</feature>
<dbReference type="PROSITE" id="PS01124">
    <property type="entry name" value="HTH_ARAC_FAMILY_2"/>
    <property type="match status" value="1"/>
</dbReference>
<keyword evidence="3" id="KW-0804">Transcription</keyword>
<dbReference type="SUPFAM" id="SSF46689">
    <property type="entry name" value="Homeodomain-like"/>
    <property type="match status" value="1"/>
</dbReference>
<gene>
    <name evidence="7" type="ORF">ACFSVN_05090</name>
</gene>
<organism evidence="7 8">
    <name type="scientific">Gracilimonas halophila</name>
    <dbReference type="NCBI Taxonomy" id="1834464"/>
    <lineage>
        <taxon>Bacteria</taxon>
        <taxon>Pseudomonadati</taxon>
        <taxon>Balneolota</taxon>
        <taxon>Balneolia</taxon>
        <taxon>Balneolales</taxon>
        <taxon>Balneolaceae</taxon>
        <taxon>Gracilimonas</taxon>
    </lineage>
</organism>
<evidence type="ECO:0000256" key="2">
    <source>
        <dbReference type="ARBA" id="ARBA00023125"/>
    </source>
</evidence>
<dbReference type="Proteomes" id="UP001597460">
    <property type="component" value="Unassembled WGS sequence"/>
</dbReference>
<name>A0ABW5JGF3_9BACT</name>